<comment type="function">
    <text evidence="6">Lytic polysaccharide monooxygenase (LMPO) that depolymerizes crystalline and amorphous polysaccharides via the oxidation of scissile alpha- or beta-(1-4)-glycosidic bonds, yielding C1 and/or C4 oxidation products. Catalysis by LPMOs requires the reduction of the active-site copper from Cu(II) to Cu(I) by a reducing agent and H(2)O(2) or O(2) as a cosubstrate.</text>
</comment>
<dbReference type="RefSeq" id="XP_031871562.1">
    <property type="nucleotide sequence ID" value="XM_032011869.1"/>
</dbReference>
<keyword evidence="6" id="KW-0119">Carbohydrate metabolism</keyword>
<dbReference type="PANTHER" id="PTHR33353:SF19">
    <property type="entry name" value="GLYCOSYLHYDROLASE FAMILY 61-8 PROTEIN"/>
    <property type="match status" value="1"/>
</dbReference>
<evidence type="ECO:0000259" key="7">
    <source>
        <dbReference type="Pfam" id="PF03443"/>
    </source>
</evidence>
<dbReference type="AlphaFoldDB" id="A0A370TTP9"/>
<dbReference type="InterPro" id="IPR049892">
    <property type="entry name" value="AA9"/>
</dbReference>
<accession>A0A370TTP9</accession>
<dbReference type="EMBL" id="NPIC01000002">
    <property type="protein sequence ID" value="RDL38906.1"/>
    <property type="molecule type" value="Genomic_DNA"/>
</dbReference>
<dbReference type="EC" id="1.14.99.56" evidence="6"/>
<gene>
    <name evidence="8" type="ORF">BP5553_03246</name>
</gene>
<sequence>MTCNFDGTATPSSLHAPIEAGGQTHTNYTNPSYYSLPDDWQYTGPMFAYMAACPGDSCEGFDGSGAVWPGYTVTIPKNLKPGNYLIRHEAIQMRSRTPMFSPDCAQLAVSGEGTALRGEEYLVSFPGAYSLEDPGLTIADSGISVDAPLQPKWNTTVYAFPGPAVWHGE</sequence>
<comment type="cofactor">
    <cofactor evidence="1">
        <name>Cu(2+)</name>
        <dbReference type="ChEBI" id="CHEBI:29036"/>
    </cofactor>
</comment>
<comment type="caution">
    <text evidence="8">The sequence shown here is derived from an EMBL/GenBank/DDBJ whole genome shotgun (WGS) entry which is preliminary data.</text>
</comment>
<dbReference type="GeneID" id="43596095"/>
<dbReference type="PANTHER" id="PTHR33353">
    <property type="entry name" value="PUTATIVE (AFU_ORTHOLOGUE AFUA_1G12560)-RELATED"/>
    <property type="match status" value="1"/>
</dbReference>
<comment type="subcellular location">
    <subcellularLocation>
        <location evidence="2 6">Secreted</location>
    </subcellularLocation>
</comment>
<dbReference type="GO" id="GO:0030248">
    <property type="term" value="F:cellulose binding"/>
    <property type="evidence" value="ECO:0007669"/>
    <property type="project" value="UniProtKB-UniRule"/>
</dbReference>
<evidence type="ECO:0000256" key="1">
    <source>
        <dbReference type="ARBA" id="ARBA00001973"/>
    </source>
</evidence>
<dbReference type="InterPro" id="IPR005103">
    <property type="entry name" value="AA9_LPMO"/>
</dbReference>
<dbReference type="GO" id="GO:0008810">
    <property type="term" value="F:cellulase activity"/>
    <property type="evidence" value="ECO:0007669"/>
    <property type="project" value="UniProtKB-UniRule"/>
</dbReference>
<feature type="domain" description="Auxiliary Activity family 9 catalytic" evidence="7">
    <location>
        <begin position="1"/>
        <end position="68"/>
    </location>
</feature>
<evidence type="ECO:0000256" key="6">
    <source>
        <dbReference type="RuleBase" id="RU368122"/>
    </source>
</evidence>
<dbReference type="Proteomes" id="UP000254866">
    <property type="component" value="Unassembled WGS sequence"/>
</dbReference>
<evidence type="ECO:0000313" key="8">
    <source>
        <dbReference type="EMBL" id="RDL38906.1"/>
    </source>
</evidence>
<keyword evidence="9" id="KW-1185">Reference proteome</keyword>
<evidence type="ECO:0000256" key="5">
    <source>
        <dbReference type="ARBA" id="ARBA00023180"/>
    </source>
</evidence>
<keyword evidence="5" id="KW-0325">Glycoprotein</keyword>
<evidence type="ECO:0000256" key="3">
    <source>
        <dbReference type="ARBA" id="ARBA00022525"/>
    </source>
</evidence>
<name>A0A370TTP9_9HELO</name>
<dbReference type="OrthoDB" id="4849160at2759"/>
<comment type="domain">
    <text evidence="6">Has a modular structure: an endo-beta-1,4-glucanase catalytic module at the N-terminus, a linker rich in serines and threonines, and a C-terminal carbohydrate-binding module (CBM).</text>
</comment>
<protein>
    <recommendedName>
        <fullName evidence="6">AA9 family lytic polysaccharide monooxygenase</fullName>
        <ecNumber evidence="6">1.14.99.56</ecNumber>
    </recommendedName>
    <alternativeName>
        <fullName evidence="6">Endo-beta-1,4-glucanase</fullName>
    </alternativeName>
    <alternativeName>
        <fullName evidence="6">Glycosyl hydrolase 61 family protein</fullName>
    </alternativeName>
</protein>
<dbReference type="STRING" id="2656787.A0A370TTP9"/>
<evidence type="ECO:0000256" key="2">
    <source>
        <dbReference type="ARBA" id="ARBA00004613"/>
    </source>
</evidence>
<keyword evidence="3 6" id="KW-0964">Secreted</keyword>
<dbReference type="GO" id="GO:0030245">
    <property type="term" value="P:cellulose catabolic process"/>
    <property type="evidence" value="ECO:0007669"/>
    <property type="project" value="UniProtKB-UniRule"/>
</dbReference>
<keyword evidence="4 6" id="KW-1015">Disulfide bond</keyword>
<evidence type="ECO:0000256" key="4">
    <source>
        <dbReference type="ARBA" id="ARBA00023157"/>
    </source>
</evidence>
<organism evidence="8 9">
    <name type="scientific">Venustampulla echinocandica</name>
    <dbReference type="NCBI Taxonomy" id="2656787"/>
    <lineage>
        <taxon>Eukaryota</taxon>
        <taxon>Fungi</taxon>
        <taxon>Dikarya</taxon>
        <taxon>Ascomycota</taxon>
        <taxon>Pezizomycotina</taxon>
        <taxon>Leotiomycetes</taxon>
        <taxon>Helotiales</taxon>
        <taxon>Pleuroascaceae</taxon>
        <taxon>Venustampulla</taxon>
    </lineage>
</organism>
<feature type="domain" description="Auxiliary Activity family 9 catalytic" evidence="7">
    <location>
        <begin position="71"/>
        <end position="138"/>
    </location>
</feature>
<dbReference type="Gene3D" id="2.70.50.70">
    <property type="match status" value="2"/>
</dbReference>
<reference evidence="8 9" key="1">
    <citation type="journal article" date="2018" name="IMA Fungus">
        <title>IMA Genome-F 9: Draft genome sequence of Annulohypoxylon stygium, Aspergillus mulundensis, Berkeleyomyces basicola (syn. Thielaviopsis basicola), Ceratocystis smalleyi, two Cercospora beticola strains, Coleophoma cylindrospora, Fusarium fracticaudum, Phialophora cf. hyalina, and Morchella septimelata.</title>
        <authorList>
            <person name="Wingfield B.D."/>
            <person name="Bills G.F."/>
            <person name="Dong Y."/>
            <person name="Huang W."/>
            <person name="Nel W.J."/>
            <person name="Swalarsk-Parry B.S."/>
            <person name="Vaghefi N."/>
            <person name="Wilken P.M."/>
            <person name="An Z."/>
            <person name="de Beer Z.W."/>
            <person name="De Vos L."/>
            <person name="Chen L."/>
            <person name="Duong T.A."/>
            <person name="Gao Y."/>
            <person name="Hammerbacher A."/>
            <person name="Kikkert J.R."/>
            <person name="Li Y."/>
            <person name="Li H."/>
            <person name="Li K."/>
            <person name="Li Q."/>
            <person name="Liu X."/>
            <person name="Ma X."/>
            <person name="Naidoo K."/>
            <person name="Pethybridge S.J."/>
            <person name="Sun J."/>
            <person name="Steenkamp E.T."/>
            <person name="van der Nest M.A."/>
            <person name="van Wyk S."/>
            <person name="Wingfield M.J."/>
            <person name="Xiong C."/>
            <person name="Yue Q."/>
            <person name="Zhang X."/>
        </authorList>
    </citation>
    <scope>NUCLEOTIDE SEQUENCE [LARGE SCALE GENOMIC DNA]</scope>
    <source>
        <strain evidence="8 9">BP 5553</strain>
    </source>
</reference>
<proteinExistence type="predicted"/>
<keyword evidence="6" id="KW-0136">Cellulose degradation</keyword>
<dbReference type="Pfam" id="PF03443">
    <property type="entry name" value="AA9"/>
    <property type="match status" value="2"/>
</dbReference>
<evidence type="ECO:0000313" key="9">
    <source>
        <dbReference type="Proteomes" id="UP000254866"/>
    </source>
</evidence>
<dbReference type="GO" id="GO:0005576">
    <property type="term" value="C:extracellular region"/>
    <property type="evidence" value="ECO:0007669"/>
    <property type="project" value="UniProtKB-SubCell"/>
</dbReference>
<keyword evidence="6" id="KW-0624">Polysaccharide degradation</keyword>
<comment type="catalytic activity">
    <reaction evidence="6">
        <text>[(1-&gt;4)-beta-D-glucosyl]n+m + reduced acceptor + O2 = 4-dehydro-beta-D-glucosyl-[(1-&gt;4)-beta-D-glucosyl]n-1 + [(1-&gt;4)-beta-D-glucosyl]m + acceptor + H2O.</text>
        <dbReference type="EC" id="1.14.99.56"/>
    </reaction>
</comment>